<feature type="domain" description="DUF6980" evidence="1">
    <location>
        <begin position="4"/>
        <end position="101"/>
    </location>
</feature>
<evidence type="ECO:0000313" key="2">
    <source>
        <dbReference type="EMBL" id="MBB6048373.1"/>
    </source>
</evidence>
<dbReference type="Proteomes" id="UP000520814">
    <property type="component" value="Unassembled WGS sequence"/>
</dbReference>
<dbReference type="InterPro" id="IPR053918">
    <property type="entry name" value="DUF6980"/>
</dbReference>
<proteinExistence type="predicted"/>
<comment type="caution">
    <text evidence="2">The sequence shown here is derived from an EMBL/GenBank/DDBJ whole genome shotgun (WGS) entry which is preliminary data.</text>
</comment>
<evidence type="ECO:0000313" key="3">
    <source>
        <dbReference type="Proteomes" id="UP000520814"/>
    </source>
</evidence>
<evidence type="ECO:0000259" key="1">
    <source>
        <dbReference type="Pfam" id="PF22400"/>
    </source>
</evidence>
<protein>
    <recommendedName>
        <fullName evidence="1">DUF6980 domain-containing protein</fullName>
    </recommendedName>
</protein>
<dbReference type="EMBL" id="JACHGW010000001">
    <property type="protein sequence ID" value="MBB6048373.1"/>
    <property type="molecule type" value="Genomic_DNA"/>
</dbReference>
<dbReference type="Pfam" id="PF22400">
    <property type="entry name" value="DUF6980"/>
    <property type="match status" value="1"/>
</dbReference>
<name>A0A7W9SM46_ARMRO</name>
<dbReference type="RefSeq" id="WP_221289726.1">
    <property type="nucleotide sequence ID" value="NZ_JACHGW010000001.1"/>
</dbReference>
<dbReference type="AlphaFoldDB" id="A0A7W9SM46"/>
<sequence length="108" mass="12473">MPKHHCCSLMTAQVTFTCAEHPNPFDCPDCLIHYSERFDEYGLILHDGGTARLTIDFCPWCGTRLPESQRDRWFEELAALGFDDPGDQAIPERYQTGAWYRGGTRFQR</sequence>
<reference evidence="2 3" key="1">
    <citation type="submission" date="2020-08" db="EMBL/GenBank/DDBJ databases">
        <title>Genomic Encyclopedia of Type Strains, Phase IV (KMG-IV): sequencing the most valuable type-strain genomes for metagenomic binning, comparative biology and taxonomic classification.</title>
        <authorList>
            <person name="Goeker M."/>
        </authorList>
    </citation>
    <scope>NUCLEOTIDE SEQUENCE [LARGE SCALE GENOMIC DNA]</scope>
    <source>
        <strain evidence="2 3">DSM 23562</strain>
    </source>
</reference>
<keyword evidence="3" id="KW-1185">Reference proteome</keyword>
<organism evidence="2 3">
    <name type="scientific">Armatimonas rosea</name>
    <dbReference type="NCBI Taxonomy" id="685828"/>
    <lineage>
        <taxon>Bacteria</taxon>
        <taxon>Bacillati</taxon>
        <taxon>Armatimonadota</taxon>
        <taxon>Armatimonadia</taxon>
        <taxon>Armatimonadales</taxon>
        <taxon>Armatimonadaceae</taxon>
        <taxon>Armatimonas</taxon>
    </lineage>
</organism>
<gene>
    <name evidence="2" type="ORF">HNQ39_000135</name>
</gene>
<accession>A0A7W9SM46</accession>